<comment type="caution">
    <text evidence="1">The sequence shown here is derived from an EMBL/GenBank/DDBJ whole genome shotgun (WGS) entry which is preliminary data.</text>
</comment>
<organism evidence="1 2">
    <name type="scientific">Owenia fusiformis</name>
    <name type="common">Polychaete worm</name>
    <dbReference type="NCBI Taxonomy" id="6347"/>
    <lineage>
        <taxon>Eukaryota</taxon>
        <taxon>Metazoa</taxon>
        <taxon>Spiralia</taxon>
        <taxon>Lophotrochozoa</taxon>
        <taxon>Annelida</taxon>
        <taxon>Polychaeta</taxon>
        <taxon>Sedentaria</taxon>
        <taxon>Canalipalpata</taxon>
        <taxon>Sabellida</taxon>
        <taxon>Oweniida</taxon>
        <taxon>Oweniidae</taxon>
        <taxon>Owenia</taxon>
    </lineage>
</organism>
<dbReference type="PANTHER" id="PTHR46825:SF15">
    <property type="entry name" value="BETA-LACTAMASE-RELATED DOMAIN-CONTAINING PROTEIN"/>
    <property type="match status" value="1"/>
</dbReference>
<accession>A0A8J1TCC9</accession>
<dbReference type="AlphaFoldDB" id="A0A8J1TCC9"/>
<dbReference type="SUPFAM" id="SSF56601">
    <property type="entry name" value="beta-lactamase/transpeptidase-like"/>
    <property type="match status" value="1"/>
</dbReference>
<gene>
    <name evidence="1" type="ORF">OFUS_LOCUS23383</name>
</gene>
<dbReference type="Proteomes" id="UP000749559">
    <property type="component" value="Unassembled WGS sequence"/>
</dbReference>
<evidence type="ECO:0000313" key="2">
    <source>
        <dbReference type="Proteomes" id="UP000749559"/>
    </source>
</evidence>
<keyword evidence="2" id="KW-1185">Reference proteome</keyword>
<sequence>MFGAVKPILLLFGVCLLQEKSHGQQLNAQEHRRINDFITRAMECHGYTGLLVSVVRGGEAVFTEGFGDAIKDDDNPSNNVKVTADTIFPIASVSKHMTSSIIGKVLQNTSYTWSTPFRKMMSELPTPEDIYFSDFWRTNKTSLTDLLAHRMGTSGQDVLLAMDQWTKPELMQRLRFLRPNAEFRNSYLYNNIMYAVASYVAERHAGKEWDELLRDEFFEPLGMRNTSTIRLGLDSNYSGWAQPHVNVLFDRNDTIGPLPMELIRGVANAAAGAGGVATTAKDMAKWMNFQLDFENDRYKSILDPILTHQIRRGIWVRTTGFSESRVPPMSNFSRGSLSYGLGIGNDFWRGHPMLTHGGSLVIYTSTYAILPYMNIGVFIASNQPALFLPEIRMFIMDLLLGVSDPYMDIDKFCKLPDSVVHVIPTVVEGQNEDFGLRYGIETMLKQVGINKLKRLRSKLANKDLRGLKSNENAYAIAKAIQAIPDADDRNQKRSDEDFRKYTGTYGNFAYGNCTVKLYPKNDTGIIDGLFDGDLMLTYGWLELTLKRIDPSNPDVFELSVLEEYIPTTDNVTFWRSTTNGSIDRMELSLDPADGPYPWVRDLKFSDAPPPLAHECPTPPPPPACPTRPSSASGAVANIAMTIIVLIVWNMT</sequence>
<name>A0A8J1TCC9_OWEFU</name>
<dbReference type="Pfam" id="PF00144">
    <property type="entry name" value="Beta-lactamase"/>
    <property type="match status" value="1"/>
</dbReference>
<dbReference type="InterPro" id="IPR012338">
    <property type="entry name" value="Beta-lactam/transpept-like"/>
</dbReference>
<dbReference type="Gene3D" id="3.40.710.10">
    <property type="entry name" value="DD-peptidase/beta-lactamase superfamily"/>
    <property type="match status" value="1"/>
</dbReference>
<protein>
    <submittedName>
        <fullName evidence="1">Uncharacterized protein</fullName>
    </submittedName>
</protein>
<evidence type="ECO:0000313" key="1">
    <source>
        <dbReference type="EMBL" id="CAH1799367.1"/>
    </source>
</evidence>
<dbReference type="InterPro" id="IPR001466">
    <property type="entry name" value="Beta-lactam-related"/>
</dbReference>
<proteinExistence type="predicted"/>
<dbReference type="PANTHER" id="PTHR46825">
    <property type="entry name" value="D-ALANYL-D-ALANINE-CARBOXYPEPTIDASE/ENDOPEPTIDASE AMPH"/>
    <property type="match status" value="1"/>
</dbReference>
<reference evidence="1" key="1">
    <citation type="submission" date="2022-03" db="EMBL/GenBank/DDBJ databases">
        <authorList>
            <person name="Martin C."/>
        </authorList>
    </citation>
    <scope>NUCLEOTIDE SEQUENCE</scope>
</reference>
<dbReference type="InterPro" id="IPR050491">
    <property type="entry name" value="AmpC-like"/>
</dbReference>
<dbReference type="EMBL" id="CAIIXF020000011">
    <property type="protein sequence ID" value="CAH1799367.1"/>
    <property type="molecule type" value="Genomic_DNA"/>
</dbReference>
<dbReference type="OrthoDB" id="5946976at2759"/>